<keyword evidence="6 9" id="KW-0406">Ion transport</keyword>
<keyword evidence="8 9" id="KW-0739">Sodium transport</keyword>
<feature type="region of interest" description="Disordered" evidence="10">
    <location>
        <begin position="510"/>
        <end position="583"/>
    </location>
</feature>
<evidence type="ECO:0000256" key="11">
    <source>
        <dbReference type="SAM" id="Phobius"/>
    </source>
</evidence>
<keyword evidence="9" id="KW-0050">Antiport</keyword>
<feature type="compositionally biased region" description="Polar residues" evidence="10">
    <location>
        <begin position="662"/>
        <end position="671"/>
    </location>
</feature>
<protein>
    <recommendedName>
        <fullName evidence="9">Sodium/hydrogen exchanger</fullName>
    </recommendedName>
</protein>
<accession>A0A9W8EES9</accession>
<keyword evidence="3 9" id="KW-0812">Transmembrane</keyword>
<keyword evidence="5" id="KW-0915">Sodium</keyword>
<dbReference type="Gene3D" id="6.10.140.1330">
    <property type="match status" value="1"/>
</dbReference>
<feature type="transmembrane region" description="Helical" evidence="11">
    <location>
        <begin position="12"/>
        <end position="35"/>
    </location>
</feature>
<evidence type="ECO:0000313" key="14">
    <source>
        <dbReference type="Proteomes" id="UP001151582"/>
    </source>
</evidence>
<name>A0A9W8EES9_9FUNG</name>
<dbReference type="GO" id="GO:0005769">
    <property type="term" value="C:early endosome"/>
    <property type="evidence" value="ECO:0007669"/>
    <property type="project" value="TreeGrafter"/>
</dbReference>
<comment type="subcellular location">
    <subcellularLocation>
        <location evidence="1">Membrane</location>
        <topology evidence="1">Multi-pass membrane protein</topology>
    </subcellularLocation>
</comment>
<dbReference type="InterPro" id="IPR004709">
    <property type="entry name" value="NaH_exchanger"/>
</dbReference>
<dbReference type="GO" id="GO:0005770">
    <property type="term" value="C:late endosome"/>
    <property type="evidence" value="ECO:0007669"/>
    <property type="project" value="TreeGrafter"/>
</dbReference>
<evidence type="ECO:0000256" key="4">
    <source>
        <dbReference type="ARBA" id="ARBA00022989"/>
    </source>
</evidence>
<keyword evidence="2 9" id="KW-0813">Transport</keyword>
<dbReference type="GO" id="GO:0015385">
    <property type="term" value="F:sodium:proton antiporter activity"/>
    <property type="evidence" value="ECO:0007669"/>
    <property type="project" value="InterPro"/>
</dbReference>
<evidence type="ECO:0000256" key="7">
    <source>
        <dbReference type="ARBA" id="ARBA00023136"/>
    </source>
</evidence>
<feature type="region of interest" description="Disordered" evidence="10">
    <location>
        <begin position="602"/>
        <end position="671"/>
    </location>
</feature>
<feature type="transmembrane region" description="Helical" evidence="11">
    <location>
        <begin position="47"/>
        <end position="66"/>
    </location>
</feature>
<dbReference type="PANTHER" id="PTHR10110">
    <property type="entry name" value="SODIUM/HYDROGEN EXCHANGER"/>
    <property type="match status" value="1"/>
</dbReference>
<keyword evidence="7 11" id="KW-0472">Membrane</keyword>
<evidence type="ECO:0000256" key="10">
    <source>
        <dbReference type="SAM" id="MobiDB-lite"/>
    </source>
</evidence>
<dbReference type="GO" id="GO:0007035">
    <property type="term" value="P:vacuolar acidification"/>
    <property type="evidence" value="ECO:0007669"/>
    <property type="project" value="TreeGrafter"/>
</dbReference>
<feature type="transmembrane region" description="Helical" evidence="11">
    <location>
        <begin position="78"/>
        <end position="95"/>
    </location>
</feature>
<dbReference type="Proteomes" id="UP001151582">
    <property type="component" value="Unassembled WGS sequence"/>
</dbReference>
<reference evidence="13" key="1">
    <citation type="submission" date="2022-07" db="EMBL/GenBank/DDBJ databases">
        <title>Phylogenomic reconstructions and comparative analyses of Kickxellomycotina fungi.</title>
        <authorList>
            <person name="Reynolds N.K."/>
            <person name="Stajich J.E."/>
            <person name="Barry K."/>
            <person name="Grigoriev I.V."/>
            <person name="Crous P."/>
            <person name="Smith M.E."/>
        </authorList>
    </citation>
    <scope>NUCLEOTIDE SEQUENCE</scope>
    <source>
        <strain evidence="13">RSA 567</strain>
    </source>
</reference>
<feature type="transmembrane region" description="Helical" evidence="11">
    <location>
        <begin position="211"/>
        <end position="236"/>
    </location>
</feature>
<comment type="similarity">
    <text evidence="9">Belongs to the monovalent cation:proton antiporter 1 (CPA1) transporter (TC 2.A.36) family.</text>
</comment>
<evidence type="ECO:0000313" key="13">
    <source>
        <dbReference type="EMBL" id="KAJ1983727.1"/>
    </source>
</evidence>
<evidence type="ECO:0000256" key="1">
    <source>
        <dbReference type="ARBA" id="ARBA00004141"/>
    </source>
</evidence>
<evidence type="ECO:0000259" key="12">
    <source>
        <dbReference type="Pfam" id="PF00999"/>
    </source>
</evidence>
<keyword evidence="4 11" id="KW-1133">Transmembrane helix</keyword>
<sequence>MDDTVPEESKELYSSWALALLLSLTTCSLLLSYVLQRRRIQVIHESVVSIVAGMLIGLVLRAANLHYIREMVTFDHTYFFNMLLPPVILNCGYALNKNDFIRHAIPISAFAFVGTFISALAIGLLAYLYALTGLESVTLTFLECLMVGAILSSTDPVTVLAIFNQLKVDPALYTMIFGESTLNDAVSIVLYESYKRFRGQSIHLGNVFGIMGAFVLVFVVSVAIGLLCGAICALLLKLTHLYRFVYLEICLILVIAYNTYFISNALEMSGIVSLLFCGVAIKHYAYDNMSIAAQKSVRVLFHVMSQLSENFIFIYLGITLFTNLEAIYKPIFIIYMILVILISRFLSIFPLSRFLNFAGQRFLGYREKLVSYEHQSMLFWAGLRGAVAFALGGDLPGYGGHVIRAMILIVVVFSVVVFGGTTPTMIRLLNIPTGVSNSALGDDEEYDAEAQLNPRTTLRRTSLHPVLNHHGEWIATTPSAAGSSRAVSPDRRAPPNAAAYLASAQIKRHGSAQRWSDSDDSSTSLLTHGQQLPRSASLGPTIRRVPSALASESPDRNLVVNVDPLPPATLAPPGGLANDDGPAVDAQGWLRALDSKFIKPLLTRTASPPPNSSDYHPYLRSDTAMGPGEPSQHSLSTFSAPVPDDTTALPPLDSLPQAHSEPGNTASNQDQ</sequence>
<dbReference type="InterPro" id="IPR006153">
    <property type="entry name" value="Cation/H_exchanger_TM"/>
</dbReference>
<dbReference type="GO" id="GO:0015386">
    <property type="term" value="F:potassium:proton antiporter activity"/>
    <property type="evidence" value="ECO:0007669"/>
    <property type="project" value="TreeGrafter"/>
</dbReference>
<organism evidence="13 14">
    <name type="scientific">Dimargaris verticillata</name>
    <dbReference type="NCBI Taxonomy" id="2761393"/>
    <lineage>
        <taxon>Eukaryota</taxon>
        <taxon>Fungi</taxon>
        <taxon>Fungi incertae sedis</taxon>
        <taxon>Zoopagomycota</taxon>
        <taxon>Kickxellomycotina</taxon>
        <taxon>Dimargaritomycetes</taxon>
        <taxon>Dimargaritales</taxon>
        <taxon>Dimargaritaceae</taxon>
        <taxon>Dimargaris</taxon>
    </lineage>
</organism>
<proteinExistence type="inferred from homology"/>
<evidence type="ECO:0000256" key="3">
    <source>
        <dbReference type="ARBA" id="ARBA00022692"/>
    </source>
</evidence>
<keyword evidence="14" id="KW-1185">Reference proteome</keyword>
<evidence type="ECO:0000256" key="8">
    <source>
        <dbReference type="ARBA" id="ARBA00023201"/>
    </source>
</evidence>
<evidence type="ECO:0000256" key="9">
    <source>
        <dbReference type="RuleBase" id="RU003722"/>
    </source>
</evidence>
<feature type="transmembrane region" description="Helical" evidence="11">
    <location>
        <begin position="401"/>
        <end position="420"/>
    </location>
</feature>
<dbReference type="Pfam" id="PF00999">
    <property type="entry name" value="Na_H_Exchanger"/>
    <property type="match status" value="1"/>
</dbReference>
<gene>
    <name evidence="13" type="primary">NHX1</name>
    <name evidence="13" type="ORF">H4R34_001105</name>
</gene>
<feature type="domain" description="Cation/H+ exchanger transmembrane" evidence="12">
    <location>
        <begin position="29"/>
        <end position="426"/>
    </location>
</feature>
<dbReference type="GO" id="GO:0000329">
    <property type="term" value="C:fungal-type vacuole membrane"/>
    <property type="evidence" value="ECO:0007669"/>
    <property type="project" value="TreeGrafter"/>
</dbReference>
<feature type="transmembrane region" description="Helical" evidence="11">
    <location>
        <begin position="268"/>
        <end position="286"/>
    </location>
</feature>
<dbReference type="AlphaFoldDB" id="A0A9W8EES9"/>
<evidence type="ECO:0000256" key="6">
    <source>
        <dbReference type="ARBA" id="ARBA00023065"/>
    </source>
</evidence>
<feature type="transmembrane region" description="Helical" evidence="11">
    <location>
        <begin position="243"/>
        <end position="262"/>
    </location>
</feature>
<feature type="transmembrane region" description="Helical" evidence="11">
    <location>
        <begin position="332"/>
        <end position="356"/>
    </location>
</feature>
<dbReference type="EMBL" id="JANBQB010000043">
    <property type="protein sequence ID" value="KAJ1983727.1"/>
    <property type="molecule type" value="Genomic_DNA"/>
</dbReference>
<dbReference type="PRINTS" id="PR01084">
    <property type="entry name" value="NAHEXCHNGR"/>
</dbReference>
<feature type="transmembrane region" description="Helical" evidence="11">
    <location>
        <begin position="307"/>
        <end position="326"/>
    </location>
</feature>
<feature type="transmembrane region" description="Helical" evidence="11">
    <location>
        <begin position="377"/>
        <end position="395"/>
    </location>
</feature>
<comment type="caution">
    <text evidence="13">The sequence shown here is derived from an EMBL/GenBank/DDBJ whole genome shotgun (WGS) entry which is preliminary data.</text>
</comment>
<feature type="transmembrane region" description="Helical" evidence="11">
    <location>
        <begin position="107"/>
        <end position="130"/>
    </location>
</feature>
<dbReference type="PANTHER" id="PTHR10110:SF187">
    <property type="entry name" value="SODIUM_HYDROGEN EXCHANGER"/>
    <property type="match status" value="1"/>
</dbReference>
<dbReference type="OrthoDB" id="196264at2759"/>
<dbReference type="InterPro" id="IPR018422">
    <property type="entry name" value="Cation/H_exchanger_CPA1"/>
</dbReference>
<evidence type="ECO:0000256" key="2">
    <source>
        <dbReference type="ARBA" id="ARBA00022448"/>
    </source>
</evidence>
<dbReference type="NCBIfam" id="TIGR00840">
    <property type="entry name" value="b_cpa1"/>
    <property type="match status" value="1"/>
</dbReference>
<evidence type="ECO:0000256" key="5">
    <source>
        <dbReference type="ARBA" id="ARBA00023053"/>
    </source>
</evidence>